<evidence type="ECO:0000256" key="18">
    <source>
        <dbReference type="SAM" id="MobiDB-lite"/>
    </source>
</evidence>
<evidence type="ECO:0000256" key="3">
    <source>
        <dbReference type="ARBA" id="ARBA00004324"/>
    </source>
</evidence>
<feature type="region of interest" description="Disordered" evidence="18">
    <location>
        <begin position="255"/>
        <end position="282"/>
    </location>
</feature>
<comment type="subcellular location">
    <subcellularLocation>
        <location evidence="2">Cell projection</location>
        <location evidence="2">Dendrite</location>
    </subcellularLocation>
    <subcellularLocation>
        <location evidence="1">Cytoplasm</location>
        <location evidence="1">Stress granule</location>
    </subcellularLocation>
    <subcellularLocation>
        <location evidence="4">Cytoplasm</location>
        <location evidence="4">Perinuclear region</location>
    </subcellularLocation>
    <subcellularLocation>
        <location evidence="3">Nucleus speckle</location>
    </subcellularLocation>
</comment>
<evidence type="ECO:0000256" key="6">
    <source>
        <dbReference type="ARBA" id="ARBA00019964"/>
    </source>
</evidence>
<feature type="region of interest" description="Disordered" evidence="18">
    <location>
        <begin position="1"/>
        <end position="128"/>
    </location>
</feature>
<dbReference type="GO" id="GO:0051028">
    <property type="term" value="P:mRNA transport"/>
    <property type="evidence" value="ECO:0007669"/>
    <property type="project" value="UniProtKB-KW"/>
</dbReference>
<keyword evidence="10" id="KW-0747">Spliceosome</keyword>
<feature type="compositionally biased region" description="Basic residues" evidence="18">
    <location>
        <begin position="1"/>
        <end position="10"/>
    </location>
</feature>
<keyword evidence="11" id="KW-0509">mRNA transport</keyword>
<feature type="compositionally biased region" description="Polar residues" evidence="18">
    <location>
        <begin position="476"/>
        <end position="489"/>
    </location>
</feature>
<evidence type="ECO:0000256" key="14">
    <source>
        <dbReference type="ARBA" id="ARBA00023161"/>
    </source>
</evidence>
<feature type="region of interest" description="Disordered" evidence="18">
    <location>
        <begin position="343"/>
        <end position="381"/>
    </location>
</feature>
<dbReference type="Pfam" id="PF09405">
    <property type="entry name" value="Btz"/>
    <property type="match status" value="1"/>
</dbReference>
<name>A0AAJ7DYJ5_9HYME</name>
<evidence type="ECO:0000256" key="7">
    <source>
        <dbReference type="ARBA" id="ARBA00022448"/>
    </source>
</evidence>
<dbReference type="SMART" id="SM01044">
    <property type="entry name" value="Btz"/>
    <property type="match status" value="1"/>
</dbReference>
<feature type="compositionally biased region" description="Low complexity" evidence="18">
    <location>
        <begin position="817"/>
        <end position="826"/>
    </location>
</feature>
<dbReference type="GO" id="GO:0016607">
    <property type="term" value="C:nuclear speck"/>
    <property type="evidence" value="ECO:0007669"/>
    <property type="project" value="UniProtKB-SubCell"/>
</dbReference>
<dbReference type="GeneID" id="105364790"/>
<dbReference type="PANTHER" id="PTHR13434">
    <property type="entry name" value="PROTEIN CASC3"/>
    <property type="match status" value="1"/>
</dbReference>
<dbReference type="GO" id="GO:0005681">
    <property type="term" value="C:spliceosomal complex"/>
    <property type="evidence" value="ECO:0007669"/>
    <property type="project" value="UniProtKB-KW"/>
</dbReference>
<dbReference type="KEGG" id="csol:105364790"/>
<proteinExistence type="inferred from homology"/>
<dbReference type="PANTHER" id="PTHR13434:SF0">
    <property type="entry name" value="PROTEIN CASC3"/>
    <property type="match status" value="1"/>
</dbReference>
<dbReference type="InterPro" id="IPR028544">
    <property type="entry name" value="CASC3"/>
</dbReference>
<feature type="region of interest" description="Disordered" evidence="18">
    <location>
        <begin position="593"/>
        <end position="679"/>
    </location>
</feature>
<dbReference type="CTD" id="43331"/>
<keyword evidence="16" id="KW-0539">Nucleus</keyword>
<dbReference type="Proteomes" id="UP000695007">
    <property type="component" value="Unplaced"/>
</dbReference>
<keyword evidence="17" id="KW-0966">Cell projection</keyword>
<feature type="compositionally biased region" description="Low complexity" evidence="18">
    <location>
        <begin position="834"/>
        <end position="843"/>
    </location>
</feature>
<feature type="domain" description="Btz" evidence="19">
    <location>
        <begin position="58"/>
        <end position="164"/>
    </location>
</feature>
<feature type="compositionally biased region" description="Basic and acidic residues" evidence="18">
    <location>
        <begin position="115"/>
        <end position="128"/>
    </location>
</feature>
<dbReference type="GO" id="GO:0035145">
    <property type="term" value="C:exon-exon junction complex"/>
    <property type="evidence" value="ECO:0007669"/>
    <property type="project" value="InterPro"/>
</dbReference>
<feature type="compositionally biased region" description="Low complexity" evidence="18">
    <location>
        <begin position="427"/>
        <end position="436"/>
    </location>
</feature>
<evidence type="ECO:0000256" key="8">
    <source>
        <dbReference type="ARBA" id="ARBA00022490"/>
    </source>
</evidence>
<evidence type="ECO:0000256" key="9">
    <source>
        <dbReference type="ARBA" id="ARBA00022664"/>
    </source>
</evidence>
<feature type="region of interest" description="Disordered" evidence="18">
    <location>
        <begin position="817"/>
        <end position="843"/>
    </location>
</feature>
<accession>A0AAJ7DYJ5</accession>
<feature type="compositionally biased region" description="Polar residues" evidence="18">
    <location>
        <begin position="413"/>
        <end position="424"/>
    </location>
</feature>
<dbReference type="RefSeq" id="XP_011501120.1">
    <property type="nucleotide sequence ID" value="XM_011502818.1"/>
</dbReference>
<dbReference type="GO" id="GO:0006397">
    <property type="term" value="P:mRNA processing"/>
    <property type="evidence" value="ECO:0007669"/>
    <property type="project" value="UniProtKB-KW"/>
</dbReference>
<evidence type="ECO:0000256" key="5">
    <source>
        <dbReference type="ARBA" id="ARBA00009548"/>
    </source>
</evidence>
<organism evidence="20 21">
    <name type="scientific">Ceratosolen solmsi marchali</name>
    <dbReference type="NCBI Taxonomy" id="326594"/>
    <lineage>
        <taxon>Eukaryota</taxon>
        <taxon>Metazoa</taxon>
        <taxon>Ecdysozoa</taxon>
        <taxon>Arthropoda</taxon>
        <taxon>Hexapoda</taxon>
        <taxon>Insecta</taxon>
        <taxon>Pterygota</taxon>
        <taxon>Neoptera</taxon>
        <taxon>Endopterygota</taxon>
        <taxon>Hymenoptera</taxon>
        <taxon>Apocrita</taxon>
        <taxon>Proctotrupomorpha</taxon>
        <taxon>Chalcidoidea</taxon>
        <taxon>Agaonidae</taxon>
        <taxon>Agaoninae</taxon>
        <taxon>Ceratosolen</taxon>
    </lineage>
</organism>
<feature type="compositionally biased region" description="Pro residues" evidence="18">
    <location>
        <begin position="557"/>
        <end position="569"/>
    </location>
</feature>
<evidence type="ECO:0000256" key="10">
    <source>
        <dbReference type="ARBA" id="ARBA00022728"/>
    </source>
</evidence>
<keyword evidence="12" id="KW-0810">Translation regulation</keyword>
<dbReference type="GO" id="GO:0048471">
    <property type="term" value="C:perinuclear region of cytoplasm"/>
    <property type="evidence" value="ECO:0007669"/>
    <property type="project" value="UniProtKB-SubCell"/>
</dbReference>
<feature type="region of interest" description="Disordered" evidence="18">
    <location>
        <begin position="161"/>
        <end position="181"/>
    </location>
</feature>
<keyword evidence="20" id="KW-1185">Reference proteome</keyword>
<evidence type="ECO:0000256" key="11">
    <source>
        <dbReference type="ARBA" id="ARBA00022816"/>
    </source>
</evidence>
<feature type="compositionally biased region" description="Basic and acidic residues" evidence="18">
    <location>
        <begin position="57"/>
        <end position="86"/>
    </location>
</feature>
<keyword evidence="14" id="KW-0866">Nonsense-mediated mRNA decay</keyword>
<evidence type="ECO:0000256" key="4">
    <source>
        <dbReference type="ARBA" id="ARBA00004556"/>
    </source>
</evidence>
<keyword evidence="13" id="KW-0694">RNA-binding</keyword>
<gene>
    <name evidence="21" type="primary">LOC105364790</name>
</gene>
<keyword evidence="8" id="KW-0963">Cytoplasm</keyword>
<evidence type="ECO:0000256" key="13">
    <source>
        <dbReference type="ARBA" id="ARBA00022884"/>
    </source>
</evidence>
<dbReference type="GO" id="GO:0010494">
    <property type="term" value="C:cytoplasmic stress granule"/>
    <property type="evidence" value="ECO:0007669"/>
    <property type="project" value="UniProtKB-SubCell"/>
</dbReference>
<evidence type="ECO:0000259" key="19">
    <source>
        <dbReference type="SMART" id="SM01044"/>
    </source>
</evidence>
<evidence type="ECO:0000256" key="16">
    <source>
        <dbReference type="ARBA" id="ARBA00023242"/>
    </source>
</evidence>
<keyword evidence="15" id="KW-0508">mRNA splicing</keyword>
<keyword evidence="9" id="KW-0507">mRNA processing</keyword>
<sequence>MSDSRRRRKSQQSGGSDDLSESYDELNATKETQSSEHTEDQHDSEYDTAGSDSDTESQDKNQRESGDGQEEEKTPKKLECDEDRRNPQYIPKRGTFYEHDVRTADEVNDEITETQPEREVKDKKVWKDKEDRWDHDRYNDEEQAPKSHAELIAVYGYDIRNEEGPPRARRRRRYGRGPNKYTRNWEDEDAYGKVAGSVPMHKTNIKKSNRTGEDFPLLNSKDNDVSKMTEEEPVITSAWYSNKNKIHLNKIQNFPPLQQTDGQKPKSKQFTNSQVNENKVPNERNNLVWKREVKHTPYIQNTNECNVATGDTEKIVIVKTTPRDNKRSPQVQETVNFTANKSRGRGFKANTNNNIVGSRTIESKPKGRGSGLINTDNRRSNIEHEQIISDMKHMNLSTEGPSYHHATRQNKHFYSQTSSQQHSTLVPPRIQPSHPQQQPPPSQQQAPQQTSQQDISTNRPKRYSSLRQRPPIAEGPTNSGQPNYQSAPQHTYYPPPQAGSSRAVLESPGYPPGPYEQTAPVSAAGTAMTGQSVIPIPPGAQPTNYAPHAPHATHAPHAPPPFLVPPPQFIPSQTAPPSIINYVTGPNGPIFQPNYQGYNPAAVQPGPPPPQEVGLYQPQGCTYYSPAQQQQQQQQQPVPLRRPKAAIPILPPPDNLQNQNNRGRNRNTQQQLQPQVQEQLQQQQQQEQAIQQQLQQHQQHLIEQQQEEQHQQLIVQQQHEHQQLIEQQQQEHQQLIEQQLQNQHQQLIEQQLQDQHQQLIKQQQQDQHQQLIEQQQQKQQQFIEQQLKDQHQQLIEQQQQDQHQQLIEQQQQKQSPLIEQQLQDQPQQHEHQQLIEQQQQKHQQFIEEHLQNQHDPLIKQQQQDEHQQLIQQQEHEQVLEQEDQHQKLIEQQQLDDGNSSSKIVNQLNEEITSQVVEETTVADKERSVVSSEEKLLEAVLIDTEAGQSKMLTKVEVVVPDIVPDVKEKAVVTTIATISEATITVTTASAEVTADTPVTCIVGSTATIASKDMKELSTKSVQLLSGKNETDCSIKESSVIEEAAA</sequence>
<evidence type="ECO:0000256" key="17">
    <source>
        <dbReference type="ARBA" id="ARBA00023273"/>
    </source>
</evidence>
<protein>
    <recommendedName>
        <fullName evidence="6">Protein CASC3</fullName>
    </recommendedName>
</protein>
<feature type="compositionally biased region" description="Low complexity" evidence="18">
    <location>
        <begin position="546"/>
        <end position="556"/>
    </location>
</feature>
<evidence type="ECO:0000313" key="21">
    <source>
        <dbReference type="RefSeq" id="XP_011501120.1"/>
    </source>
</evidence>
<dbReference type="GO" id="GO:0008380">
    <property type="term" value="P:RNA splicing"/>
    <property type="evidence" value="ECO:0007669"/>
    <property type="project" value="UniProtKB-KW"/>
</dbReference>
<evidence type="ECO:0000313" key="20">
    <source>
        <dbReference type="Proteomes" id="UP000695007"/>
    </source>
</evidence>
<reference evidence="21" key="1">
    <citation type="submission" date="2025-08" db="UniProtKB">
        <authorList>
            <consortium name="RefSeq"/>
        </authorList>
    </citation>
    <scope>IDENTIFICATION</scope>
</reference>
<feature type="region of interest" description="Disordered" evidence="18">
    <location>
        <begin position="413"/>
        <end position="570"/>
    </location>
</feature>
<evidence type="ECO:0000256" key="12">
    <source>
        <dbReference type="ARBA" id="ARBA00022845"/>
    </source>
</evidence>
<keyword evidence="7" id="KW-0813">Transport</keyword>
<feature type="compositionally biased region" description="Basic and acidic residues" evidence="18">
    <location>
        <begin position="95"/>
        <end position="105"/>
    </location>
</feature>
<evidence type="ECO:0000256" key="1">
    <source>
        <dbReference type="ARBA" id="ARBA00004210"/>
    </source>
</evidence>
<comment type="similarity">
    <text evidence="5">Belongs to the CASC3 family.</text>
</comment>
<feature type="compositionally biased region" description="Low complexity" evidence="18">
    <location>
        <begin position="443"/>
        <end position="453"/>
    </location>
</feature>
<dbReference type="GO" id="GO:0006417">
    <property type="term" value="P:regulation of translation"/>
    <property type="evidence" value="ECO:0007669"/>
    <property type="project" value="UniProtKB-KW"/>
</dbReference>
<evidence type="ECO:0000256" key="2">
    <source>
        <dbReference type="ARBA" id="ARBA00004279"/>
    </source>
</evidence>
<dbReference type="GO" id="GO:0030425">
    <property type="term" value="C:dendrite"/>
    <property type="evidence" value="ECO:0007669"/>
    <property type="project" value="UniProtKB-SubCell"/>
</dbReference>
<dbReference type="GO" id="GO:0003729">
    <property type="term" value="F:mRNA binding"/>
    <property type="evidence" value="ECO:0007669"/>
    <property type="project" value="InterPro"/>
</dbReference>
<dbReference type="AlphaFoldDB" id="A0AAJ7DYJ5"/>
<dbReference type="InterPro" id="IPR018545">
    <property type="entry name" value="Btz_dom"/>
</dbReference>
<dbReference type="GO" id="GO:0000184">
    <property type="term" value="P:nuclear-transcribed mRNA catabolic process, nonsense-mediated decay"/>
    <property type="evidence" value="ECO:0007669"/>
    <property type="project" value="UniProtKB-KW"/>
</dbReference>
<evidence type="ECO:0000256" key="15">
    <source>
        <dbReference type="ARBA" id="ARBA00023187"/>
    </source>
</evidence>
<feature type="compositionally biased region" description="Basic and acidic residues" evidence="18">
    <location>
        <begin position="33"/>
        <end position="45"/>
    </location>
</feature>
<feature type="compositionally biased region" description="Low complexity" evidence="18">
    <location>
        <begin position="655"/>
        <end position="679"/>
    </location>
</feature>